<keyword evidence="2" id="KW-0012">Acyltransferase</keyword>
<keyword evidence="2" id="KW-0808">Transferase</keyword>
<comment type="caution">
    <text evidence="2">The sequence shown here is derived from an EMBL/GenBank/DDBJ whole genome shotgun (WGS) entry which is preliminary data.</text>
</comment>
<feature type="domain" description="PglD N-terminal" evidence="1">
    <location>
        <begin position="2"/>
        <end position="73"/>
    </location>
</feature>
<dbReference type="Gene3D" id="2.160.10.10">
    <property type="entry name" value="Hexapeptide repeat proteins"/>
    <property type="match status" value="1"/>
</dbReference>
<accession>A0A644Y789</accession>
<dbReference type="EMBL" id="VSSQ01004259">
    <property type="protein sequence ID" value="MPM24425.1"/>
    <property type="molecule type" value="Genomic_DNA"/>
</dbReference>
<dbReference type="SUPFAM" id="SSF51161">
    <property type="entry name" value="Trimeric LpxA-like enzymes"/>
    <property type="match status" value="1"/>
</dbReference>
<gene>
    <name evidence="2" type="primary">epsM_9</name>
    <name evidence="2" type="ORF">SDC9_70907</name>
</gene>
<evidence type="ECO:0000313" key="2">
    <source>
        <dbReference type="EMBL" id="MPM24425.1"/>
    </source>
</evidence>
<dbReference type="EC" id="2.3.1.-" evidence="2"/>
<dbReference type="AlphaFoldDB" id="A0A644Y789"/>
<evidence type="ECO:0000259" key="1">
    <source>
        <dbReference type="Pfam" id="PF17836"/>
    </source>
</evidence>
<dbReference type="GO" id="GO:0016746">
    <property type="term" value="F:acyltransferase activity"/>
    <property type="evidence" value="ECO:0007669"/>
    <property type="project" value="UniProtKB-KW"/>
</dbReference>
<sequence>MIYVYGAGGHAKVVAAACRLRGYRIGGFIEDNSSRTGTEFCRSRILSRADLPEGATVIIAFGNCRRRYELGEELRTAGFALPTIIHPGACIAENTVIGIGCFIGALANIDQGCRIGDFCIVNNSSIVCHDSKLDSGCHICPGTAIAGGVHIGARAWIGLGSRVIEGKSIGADALIGAGSVVVSSLPECTLAYGVPARIIKKIE</sequence>
<dbReference type="InterPro" id="IPR041561">
    <property type="entry name" value="PglD_N"/>
</dbReference>
<dbReference type="InterPro" id="IPR011004">
    <property type="entry name" value="Trimer_LpxA-like_sf"/>
</dbReference>
<dbReference type="PANTHER" id="PTHR43300">
    <property type="entry name" value="ACETYLTRANSFERASE"/>
    <property type="match status" value="1"/>
</dbReference>
<dbReference type="Gene3D" id="3.40.50.20">
    <property type="match status" value="1"/>
</dbReference>
<organism evidence="2">
    <name type="scientific">bioreactor metagenome</name>
    <dbReference type="NCBI Taxonomy" id="1076179"/>
    <lineage>
        <taxon>unclassified sequences</taxon>
        <taxon>metagenomes</taxon>
        <taxon>ecological metagenomes</taxon>
    </lineage>
</organism>
<dbReference type="InterPro" id="IPR050179">
    <property type="entry name" value="Trans_hexapeptide_repeat"/>
</dbReference>
<dbReference type="PANTHER" id="PTHR43300:SF7">
    <property type="entry name" value="UDP-N-ACETYLBACILLOSAMINE N-ACETYLTRANSFERASE"/>
    <property type="match status" value="1"/>
</dbReference>
<proteinExistence type="predicted"/>
<reference evidence="2" key="1">
    <citation type="submission" date="2019-08" db="EMBL/GenBank/DDBJ databases">
        <authorList>
            <person name="Kucharzyk K."/>
            <person name="Murdoch R.W."/>
            <person name="Higgins S."/>
            <person name="Loffler F."/>
        </authorList>
    </citation>
    <scope>NUCLEOTIDE SEQUENCE</scope>
</reference>
<dbReference type="Pfam" id="PF17836">
    <property type="entry name" value="PglD_N"/>
    <property type="match status" value="1"/>
</dbReference>
<dbReference type="InterPro" id="IPR020019">
    <property type="entry name" value="AcTrfase_PglD-like"/>
</dbReference>
<name>A0A644Y789_9ZZZZ</name>
<dbReference type="NCBIfam" id="TIGR03570">
    <property type="entry name" value="NeuD_NnaD"/>
    <property type="match status" value="1"/>
</dbReference>
<protein>
    <submittedName>
        <fullName evidence="2">Putative acetyltransferase EpsM</fullName>
        <ecNumber evidence="2">2.3.1.-</ecNumber>
    </submittedName>
</protein>
<dbReference type="CDD" id="cd03360">
    <property type="entry name" value="LbH_AT_putative"/>
    <property type="match status" value="1"/>
</dbReference>